<feature type="region of interest" description="Disordered" evidence="1">
    <location>
        <begin position="69"/>
        <end position="112"/>
    </location>
</feature>
<reference evidence="2 3" key="1">
    <citation type="submission" date="2023-07" db="EMBL/GenBank/DDBJ databases">
        <title>Sorghum-associated microbial communities from plants grown in Nebraska, USA.</title>
        <authorList>
            <person name="Schachtman D."/>
        </authorList>
    </citation>
    <scope>NUCLEOTIDE SEQUENCE [LARGE SCALE GENOMIC DNA]</scope>
    <source>
        <strain evidence="2 3">4272</strain>
    </source>
</reference>
<dbReference type="EMBL" id="JAVDWW010000015">
    <property type="protein sequence ID" value="MDR7172892.1"/>
    <property type="molecule type" value="Genomic_DNA"/>
</dbReference>
<sequence>MTRDTFDPDDTLAEFRATRHTIAEAITAYNRDEHRIERASEAADHHDRLEELYRDTSDLMAALDTHLTTGGPPPAAWTPTTPAPRIGAPRTATETSTATHESRQPDMTDHREHRNHDLHDYDLDPAHLDKVTVSELRDARAQAASVGDLVCALRADNALEDRDALGPTGRRRTCRTCRDWADHLHDQLTGEIMRVDRWAADFTGEDVVTATALAAQVFALASVAAPGQWQELPEGEYRITVEVNTTVYDVIVPGDEPGWDGQARSPYIDSFRPGPAGCLILPVIHATARATAALIEARRYLTARSHR</sequence>
<evidence type="ECO:0000256" key="1">
    <source>
        <dbReference type="SAM" id="MobiDB-lite"/>
    </source>
</evidence>
<feature type="compositionally biased region" description="Low complexity" evidence="1">
    <location>
        <begin position="77"/>
        <end position="99"/>
    </location>
</feature>
<gene>
    <name evidence="2" type="ORF">J2W56_006658</name>
</gene>
<protein>
    <submittedName>
        <fullName evidence="2">Uncharacterized protein</fullName>
    </submittedName>
</protein>
<dbReference type="Proteomes" id="UP001251217">
    <property type="component" value="Unassembled WGS sequence"/>
</dbReference>
<name>A0ABU1XSL6_9NOCA</name>
<proteinExistence type="predicted"/>
<evidence type="ECO:0000313" key="3">
    <source>
        <dbReference type="Proteomes" id="UP001251217"/>
    </source>
</evidence>
<organism evidence="2 3">
    <name type="scientific">Nocardia kruczakiae</name>
    <dbReference type="NCBI Taxonomy" id="261477"/>
    <lineage>
        <taxon>Bacteria</taxon>
        <taxon>Bacillati</taxon>
        <taxon>Actinomycetota</taxon>
        <taxon>Actinomycetes</taxon>
        <taxon>Mycobacteriales</taxon>
        <taxon>Nocardiaceae</taxon>
        <taxon>Nocardia</taxon>
    </lineage>
</organism>
<dbReference type="RefSeq" id="WP_310408185.1">
    <property type="nucleotide sequence ID" value="NZ_JAVDWW010000015.1"/>
</dbReference>
<keyword evidence="3" id="KW-1185">Reference proteome</keyword>
<accession>A0ABU1XSL6</accession>
<comment type="caution">
    <text evidence="2">The sequence shown here is derived from an EMBL/GenBank/DDBJ whole genome shotgun (WGS) entry which is preliminary data.</text>
</comment>
<evidence type="ECO:0000313" key="2">
    <source>
        <dbReference type="EMBL" id="MDR7172892.1"/>
    </source>
</evidence>
<feature type="compositionally biased region" description="Basic and acidic residues" evidence="1">
    <location>
        <begin position="100"/>
        <end position="112"/>
    </location>
</feature>